<dbReference type="EMBL" id="MGIV01000018">
    <property type="protein sequence ID" value="OGM93968.1"/>
    <property type="molecule type" value="Genomic_DNA"/>
</dbReference>
<keyword evidence="1" id="KW-0812">Transmembrane</keyword>
<organism evidence="2 3">
    <name type="scientific">Candidatus Wolfebacteria bacterium RIFOXYD1_FULL_48_65</name>
    <dbReference type="NCBI Taxonomy" id="1802561"/>
    <lineage>
        <taxon>Bacteria</taxon>
        <taxon>Candidatus Wolfeibacteriota</taxon>
    </lineage>
</organism>
<evidence type="ECO:0000313" key="2">
    <source>
        <dbReference type="EMBL" id="OGM93968.1"/>
    </source>
</evidence>
<comment type="caution">
    <text evidence="2">The sequence shown here is derived from an EMBL/GenBank/DDBJ whole genome shotgun (WGS) entry which is preliminary data.</text>
</comment>
<evidence type="ECO:0000313" key="3">
    <source>
        <dbReference type="Proteomes" id="UP000179057"/>
    </source>
</evidence>
<evidence type="ECO:0000256" key="1">
    <source>
        <dbReference type="SAM" id="Phobius"/>
    </source>
</evidence>
<sequence length="84" mass="9502">MTRWQKLEVFLELLIFGIVIGIIEDLIAIKFATGEPITWGVVGIVVLVAIPFAILGEVVLDRIDFASILQRMFEKKKPEDDTMQ</sequence>
<accession>A0A1F8E178</accession>
<feature type="transmembrane region" description="Helical" evidence="1">
    <location>
        <begin position="9"/>
        <end position="31"/>
    </location>
</feature>
<reference evidence="2 3" key="1">
    <citation type="journal article" date="2016" name="Nat. Commun.">
        <title>Thousands of microbial genomes shed light on interconnected biogeochemical processes in an aquifer system.</title>
        <authorList>
            <person name="Anantharaman K."/>
            <person name="Brown C.T."/>
            <person name="Hug L.A."/>
            <person name="Sharon I."/>
            <person name="Castelle C.J."/>
            <person name="Probst A.J."/>
            <person name="Thomas B.C."/>
            <person name="Singh A."/>
            <person name="Wilkins M.J."/>
            <person name="Karaoz U."/>
            <person name="Brodie E.L."/>
            <person name="Williams K.H."/>
            <person name="Hubbard S.S."/>
            <person name="Banfield J.F."/>
        </authorList>
    </citation>
    <scope>NUCLEOTIDE SEQUENCE [LARGE SCALE GENOMIC DNA]</scope>
</reference>
<keyword evidence="1" id="KW-1133">Transmembrane helix</keyword>
<protein>
    <submittedName>
        <fullName evidence="2">Uncharacterized protein</fullName>
    </submittedName>
</protein>
<dbReference type="AlphaFoldDB" id="A0A1F8E178"/>
<dbReference type="Proteomes" id="UP000179057">
    <property type="component" value="Unassembled WGS sequence"/>
</dbReference>
<proteinExistence type="predicted"/>
<name>A0A1F8E178_9BACT</name>
<feature type="transmembrane region" description="Helical" evidence="1">
    <location>
        <begin position="37"/>
        <end position="60"/>
    </location>
</feature>
<gene>
    <name evidence="2" type="ORF">A2610_03565</name>
</gene>
<keyword evidence="1" id="KW-0472">Membrane</keyword>